<dbReference type="GO" id="GO:0007165">
    <property type="term" value="P:signal transduction"/>
    <property type="evidence" value="ECO:0007669"/>
    <property type="project" value="TreeGrafter"/>
</dbReference>
<name>A0A059G600_9PROT</name>
<dbReference type="GO" id="GO:0006020">
    <property type="term" value="P:inositol metabolic process"/>
    <property type="evidence" value="ECO:0007669"/>
    <property type="project" value="TreeGrafter"/>
</dbReference>
<feature type="binding site" evidence="9">
    <location>
        <position position="217"/>
    </location>
    <ligand>
        <name>Mg(2+)</name>
        <dbReference type="ChEBI" id="CHEBI:18420"/>
        <label>1</label>
        <note>catalytic</note>
    </ligand>
</feature>
<dbReference type="PATRIC" id="fig|1280953.3.peg.2478"/>
<dbReference type="PROSITE" id="PS00629">
    <property type="entry name" value="IMP_1"/>
    <property type="match status" value="1"/>
</dbReference>
<evidence type="ECO:0000256" key="9">
    <source>
        <dbReference type="PIRSR" id="PIRSR600760-2"/>
    </source>
</evidence>
<evidence type="ECO:0000256" key="2">
    <source>
        <dbReference type="ARBA" id="ARBA00001946"/>
    </source>
</evidence>
<dbReference type="PROSITE" id="PS00630">
    <property type="entry name" value="IMP_2"/>
    <property type="match status" value="1"/>
</dbReference>
<reference evidence="11 12" key="1">
    <citation type="journal article" date="2014" name="Antonie Van Leeuwenhoek">
        <title>Hyphomonas beringensis sp. nov. and Hyphomonas chukchiensis sp. nov., isolated from surface seawater of the Bering Sea and Chukchi Sea.</title>
        <authorList>
            <person name="Li C."/>
            <person name="Lai Q."/>
            <person name="Li G."/>
            <person name="Dong C."/>
            <person name="Wang J."/>
            <person name="Liao Y."/>
            <person name="Shao Z."/>
        </authorList>
    </citation>
    <scope>NUCLEOTIDE SEQUENCE [LARGE SCALE GENOMIC DNA]</scope>
    <source>
        <strain evidence="11 12">SCH89</strain>
    </source>
</reference>
<dbReference type="GO" id="GO:0008934">
    <property type="term" value="F:inositol monophosphate 1-phosphatase activity"/>
    <property type="evidence" value="ECO:0007669"/>
    <property type="project" value="InterPro"/>
</dbReference>
<comment type="caution">
    <text evidence="11">The sequence shown here is derived from an EMBL/GenBank/DDBJ whole genome shotgun (WGS) entry which is preliminary data.</text>
</comment>
<dbReference type="Proteomes" id="UP000024942">
    <property type="component" value="Unassembled WGS sequence"/>
</dbReference>
<keyword evidence="7 10" id="KW-0378">Hydrolase</keyword>
<dbReference type="InterPro" id="IPR020550">
    <property type="entry name" value="Inositol_monophosphatase_CS"/>
</dbReference>
<dbReference type="PANTHER" id="PTHR20854">
    <property type="entry name" value="INOSITOL MONOPHOSPHATASE"/>
    <property type="match status" value="1"/>
</dbReference>
<dbReference type="RefSeq" id="WP_035538948.1">
    <property type="nucleotide sequence ID" value="NZ_ARYL01000017.1"/>
</dbReference>
<dbReference type="InterPro" id="IPR000760">
    <property type="entry name" value="Inositol_monophosphatase-like"/>
</dbReference>
<keyword evidence="6 9" id="KW-0479">Metal-binding</keyword>
<evidence type="ECO:0000256" key="4">
    <source>
        <dbReference type="ARBA" id="ARBA00013106"/>
    </source>
</evidence>
<evidence type="ECO:0000313" key="11">
    <source>
        <dbReference type="EMBL" id="KDA02164.1"/>
    </source>
</evidence>
<dbReference type="OrthoDB" id="9785695at2"/>
<dbReference type="PRINTS" id="PR00377">
    <property type="entry name" value="IMPHPHTASES"/>
</dbReference>
<dbReference type="FunFam" id="3.30.540.10:FF:000003">
    <property type="entry name" value="Inositol-1-monophosphatase"/>
    <property type="match status" value="1"/>
</dbReference>
<dbReference type="Gene3D" id="3.40.190.80">
    <property type="match status" value="1"/>
</dbReference>
<feature type="binding site" evidence="9">
    <location>
        <position position="90"/>
    </location>
    <ligand>
        <name>Mg(2+)</name>
        <dbReference type="ChEBI" id="CHEBI:18420"/>
        <label>2</label>
    </ligand>
</feature>
<feature type="binding site" evidence="9">
    <location>
        <position position="87"/>
    </location>
    <ligand>
        <name>Mg(2+)</name>
        <dbReference type="ChEBI" id="CHEBI:18420"/>
        <label>1</label>
        <note>catalytic</note>
    </ligand>
</feature>
<evidence type="ECO:0000256" key="3">
    <source>
        <dbReference type="ARBA" id="ARBA00009759"/>
    </source>
</evidence>
<comment type="similarity">
    <text evidence="3 10">Belongs to the inositol monophosphatase superfamily.</text>
</comment>
<dbReference type="EMBL" id="ARYL01000017">
    <property type="protein sequence ID" value="KDA02164.1"/>
    <property type="molecule type" value="Genomic_DNA"/>
</dbReference>
<feature type="binding site" evidence="9">
    <location>
        <position position="70"/>
    </location>
    <ligand>
        <name>Mg(2+)</name>
        <dbReference type="ChEBI" id="CHEBI:18420"/>
        <label>1</label>
        <note>catalytic</note>
    </ligand>
</feature>
<dbReference type="GO" id="GO:0046872">
    <property type="term" value="F:metal ion binding"/>
    <property type="evidence" value="ECO:0007669"/>
    <property type="project" value="UniProtKB-KW"/>
</dbReference>
<dbReference type="InterPro" id="IPR022337">
    <property type="entry name" value="Inositol_monophosphatase_SuhB"/>
</dbReference>
<dbReference type="Gene3D" id="3.30.540.10">
    <property type="entry name" value="Fructose-1,6-Bisphosphatase, subunit A, domain 1"/>
    <property type="match status" value="1"/>
</dbReference>
<evidence type="ECO:0000256" key="6">
    <source>
        <dbReference type="ARBA" id="ARBA00022723"/>
    </source>
</evidence>
<dbReference type="InterPro" id="IPR020583">
    <property type="entry name" value="Inositol_monoP_metal-BS"/>
</dbReference>
<protein>
    <recommendedName>
        <fullName evidence="5 10">Inositol-1-monophosphatase</fullName>
        <ecNumber evidence="4 10">3.1.3.25</ecNumber>
    </recommendedName>
</protein>
<dbReference type="PANTHER" id="PTHR20854:SF4">
    <property type="entry name" value="INOSITOL-1-MONOPHOSPHATASE-RELATED"/>
    <property type="match status" value="1"/>
</dbReference>
<evidence type="ECO:0000256" key="10">
    <source>
        <dbReference type="RuleBase" id="RU364068"/>
    </source>
</evidence>
<proteinExistence type="inferred from homology"/>
<dbReference type="GO" id="GO:0046854">
    <property type="term" value="P:phosphatidylinositol phosphate biosynthetic process"/>
    <property type="evidence" value="ECO:0007669"/>
    <property type="project" value="InterPro"/>
</dbReference>
<dbReference type="eggNOG" id="COG0483">
    <property type="taxonomic scope" value="Bacteria"/>
</dbReference>
<organism evidence="11 12">
    <name type="scientific">Hyphomonas oceanitis SCH89</name>
    <dbReference type="NCBI Taxonomy" id="1280953"/>
    <lineage>
        <taxon>Bacteria</taxon>
        <taxon>Pseudomonadati</taxon>
        <taxon>Pseudomonadota</taxon>
        <taxon>Alphaproteobacteria</taxon>
        <taxon>Hyphomonadales</taxon>
        <taxon>Hyphomonadaceae</taxon>
        <taxon>Hyphomonas</taxon>
    </lineage>
</organism>
<evidence type="ECO:0000256" key="1">
    <source>
        <dbReference type="ARBA" id="ARBA00001033"/>
    </source>
</evidence>
<dbReference type="CDD" id="cd01639">
    <property type="entry name" value="IMPase"/>
    <property type="match status" value="1"/>
</dbReference>
<evidence type="ECO:0000313" key="12">
    <source>
        <dbReference type="Proteomes" id="UP000024942"/>
    </source>
</evidence>
<dbReference type="STRING" id="1280953.HOC_12292"/>
<evidence type="ECO:0000256" key="7">
    <source>
        <dbReference type="ARBA" id="ARBA00022801"/>
    </source>
</evidence>
<accession>A0A059G600</accession>
<sequence length="274" mass="29591">MSKPSAVGSVMITAARAAGRALARDFGEVENLQVSKKGPGDFVSNADHRAEEIIYAQLSKARPGYGFVMEERGIIEGTDKSNRFIVDPLDGTLNFLHGQPHYSVSIALEREGQLLCGVVFDVAKNEIFWAETGRGAWLEQRKLRVAARRKLSESVVATGTPWIGKSEAAHIGFAREIAAMTPVCAGIRRYGSAALDLAWVAAGRFDGFWERDLKPWDIAAGIVLVREAGGYIEEIDGGDVLKTGSIVAGNEDILPAVRKQIRHADAFGKAAAIK</sequence>
<gene>
    <name evidence="11" type="ORF">HOC_12292</name>
</gene>
<evidence type="ECO:0000256" key="8">
    <source>
        <dbReference type="ARBA" id="ARBA00022842"/>
    </source>
</evidence>
<keyword evidence="8 9" id="KW-0460">Magnesium</keyword>
<dbReference type="Pfam" id="PF00459">
    <property type="entry name" value="Inositol_P"/>
    <property type="match status" value="1"/>
</dbReference>
<comment type="cofactor">
    <cofactor evidence="2 9 10">
        <name>Mg(2+)</name>
        <dbReference type="ChEBI" id="CHEBI:18420"/>
    </cofactor>
</comment>
<keyword evidence="12" id="KW-1185">Reference proteome</keyword>
<evidence type="ECO:0000256" key="5">
    <source>
        <dbReference type="ARBA" id="ARBA00019784"/>
    </source>
</evidence>
<dbReference type="AlphaFoldDB" id="A0A059G600"/>
<dbReference type="InterPro" id="IPR033942">
    <property type="entry name" value="IMPase"/>
</dbReference>
<dbReference type="SUPFAM" id="SSF56655">
    <property type="entry name" value="Carbohydrate phosphatase"/>
    <property type="match status" value="1"/>
</dbReference>
<dbReference type="EC" id="3.1.3.25" evidence="4 10"/>
<feature type="binding site" evidence="9">
    <location>
        <position position="89"/>
    </location>
    <ligand>
        <name>Mg(2+)</name>
        <dbReference type="ChEBI" id="CHEBI:18420"/>
        <label>1</label>
        <note>catalytic</note>
    </ligand>
</feature>
<dbReference type="PRINTS" id="PR01959">
    <property type="entry name" value="SBIMPHPHTASE"/>
</dbReference>
<comment type="catalytic activity">
    <reaction evidence="1 10">
        <text>a myo-inositol phosphate + H2O = myo-inositol + phosphate</text>
        <dbReference type="Rhea" id="RHEA:24056"/>
        <dbReference type="ChEBI" id="CHEBI:15377"/>
        <dbReference type="ChEBI" id="CHEBI:17268"/>
        <dbReference type="ChEBI" id="CHEBI:43474"/>
        <dbReference type="ChEBI" id="CHEBI:84139"/>
        <dbReference type="EC" id="3.1.3.25"/>
    </reaction>
</comment>